<dbReference type="PRINTS" id="PR00834">
    <property type="entry name" value="PROTEASES2C"/>
</dbReference>
<evidence type="ECO:0000256" key="4">
    <source>
        <dbReference type="SAM" id="MobiDB-lite"/>
    </source>
</evidence>
<dbReference type="GO" id="GO:0006508">
    <property type="term" value="P:proteolysis"/>
    <property type="evidence" value="ECO:0007669"/>
    <property type="project" value="UniProtKB-KW"/>
</dbReference>
<dbReference type="InterPro" id="IPR036034">
    <property type="entry name" value="PDZ_sf"/>
</dbReference>
<dbReference type="OrthoDB" id="282028at2157"/>
<evidence type="ECO:0000256" key="3">
    <source>
        <dbReference type="ARBA" id="ARBA00022801"/>
    </source>
</evidence>
<proteinExistence type="inferred from homology"/>
<keyword evidence="6" id="KW-1185">Reference proteome</keyword>
<dbReference type="Gene3D" id="2.40.10.10">
    <property type="entry name" value="Trypsin-like serine proteases"/>
    <property type="match status" value="2"/>
</dbReference>
<evidence type="ECO:0000256" key="2">
    <source>
        <dbReference type="ARBA" id="ARBA00022670"/>
    </source>
</evidence>
<accession>M0CTQ1</accession>
<dbReference type="GO" id="GO:0004252">
    <property type="term" value="F:serine-type endopeptidase activity"/>
    <property type="evidence" value="ECO:0007669"/>
    <property type="project" value="InterPro"/>
</dbReference>
<protein>
    <submittedName>
        <fullName evidence="5">Peptidase S1 and S6 chymotrypsin/Hap</fullName>
    </submittedName>
</protein>
<keyword evidence="3" id="KW-0378">Hydrolase</keyword>
<dbReference type="Proteomes" id="UP000011513">
    <property type="component" value="Unassembled WGS sequence"/>
</dbReference>
<keyword evidence="2" id="KW-0645">Protease</keyword>
<dbReference type="InParanoid" id="M0CTQ1"/>
<sequence>MHADEDFEQLYRDVIPSVVSLYVGRRAPGVGAGSGFVYDDRHVVTNEHVVGNVEEVELRFADGSWAVGEVVGTDAYTDLAVVAVDGLPESATPLPVAPENPLPGRPVAALGNPLGLDGSITAGIVSGANRSMPTSGGFSIPDVVQTDAPINPGNSGGPLVAVYVDGDEADDDGAPSQRYEVVGVNRAKQGDNIGFAVSPTIVNRIVPSLVSAGRYPHSYLRARMLDVTPAVAEANGLDDPRGVLVVEVTEGPRDGDALRGCRDRRTVRGQRVPIGGDVVVGIGDGEVRSHEELMRYLITETRPDEPVDIEVIREGSPETLTVVLDERPPVESKQRRGRRRKRRRGERDGGDGRGGVDIPVR</sequence>
<comment type="similarity">
    <text evidence="1">Belongs to the peptidase S1C family.</text>
</comment>
<dbReference type="InterPro" id="IPR043504">
    <property type="entry name" value="Peptidase_S1_PA_chymotrypsin"/>
</dbReference>
<evidence type="ECO:0000313" key="5">
    <source>
        <dbReference type="EMBL" id="ELZ26581.1"/>
    </source>
</evidence>
<feature type="compositionally biased region" description="Basic residues" evidence="4">
    <location>
        <begin position="335"/>
        <end position="344"/>
    </location>
</feature>
<dbReference type="InterPro" id="IPR009003">
    <property type="entry name" value="Peptidase_S1_PA"/>
</dbReference>
<dbReference type="Gene3D" id="2.30.42.10">
    <property type="match status" value="1"/>
</dbReference>
<dbReference type="Pfam" id="PF13365">
    <property type="entry name" value="Trypsin_2"/>
    <property type="match status" value="1"/>
</dbReference>
<evidence type="ECO:0000313" key="6">
    <source>
        <dbReference type="Proteomes" id="UP000011513"/>
    </source>
</evidence>
<dbReference type="SUPFAM" id="SSF50494">
    <property type="entry name" value="Trypsin-like serine proteases"/>
    <property type="match status" value="1"/>
</dbReference>
<feature type="compositionally biased region" description="Basic and acidic residues" evidence="4">
    <location>
        <begin position="324"/>
        <end position="334"/>
    </location>
</feature>
<reference evidence="5 6" key="1">
    <citation type="journal article" date="2014" name="PLoS Genet.">
        <title>Phylogenetically driven sequencing of extremely halophilic archaea reveals strategies for static and dynamic osmo-response.</title>
        <authorList>
            <person name="Becker E.A."/>
            <person name="Seitzer P.M."/>
            <person name="Tritt A."/>
            <person name="Larsen D."/>
            <person name="Krusor M."/>
            <person name="Yao A.I."/>
            <person name="Wu D."/>
            <person name="Madern D."/>
            <person name="Eisen J.A."/>
            <person name="Darling A.E."/>
            <person name="Facciotti M.T."/>
        </authorList>
    </citation>
    <scope>NUCLEOTIDE SEQUENCE [LARGE SCALE GENOMIC DNA]</scope>
    <source>
        <strain evidence="5 6">JCM 14848</strain>
    </source>
</reference>
<dbReference type="RefSeq" id="WP_008389688.1">
    <property type="nucleotide sequence ID" value="NZ_AOIV01000043.1"/>
</dbReference>
<comment type="caution">
    <text evidence="5">The sequence shown here is derived from an EMBL/GenBank/DDBJ whole genome shotgun (WGS) entry which is preliminary data.</text>
</comment>
<evidence type="ECO:0000256" key="1">
    <source>
        <dbReference type="ARBA" id="ARBA00010541"/>
    </source>
</evidence>
<organism evidence="5 6">
    <name type="scientific">Halogeometricum pallidum JCM 14848</name>
    <dbReference type="NCBI Taxonomy" id="1227487"/>
    <lineage>
        <taxon>Archaea</taxon>
        <taxon>Methanobacteriati</taxon>
        <taxon>Methanobacteriota</taxon>
        <taxon>Stenosarchaea group</taxon>
        <taxon>Halobacteria</taxon>
        <taxon>Halobacteriales</taxon>
        <taxon>Haloferacaceae</taxon>
        <taxon>Halogeometricum</taxon>
    </lineage>
</organism>
<dbReference type="PANTHER" id="PTHR43343">
    <property type="entry name" value="PEPTIDASE S12"/>
    <property type="match status" value="1"/>
</dbReference>
<gene>
    <name evidence="5" type="ORF">C474_19319</name>
</gene>
<dbReference type="PATRIC" id="fig|1227487.5.peg.3840"/>
<dbReference type="EMBL" id="AOIV01000043">
    <property type="protein sequence ID" value="ELZ26581.1"/>
    <property type="molecule type" value="Genomic_DNA"/>
</dbReference>
<dbReference type="InterPro" id="IPR001940">
    <property type="entry name" value="Peptidase_S1C"/>
</dbReference>
<dbReference type="PANTHER" id="PTHR43343:SF3">
    <property type="entry name" value="PROTEASE DO-LIKE 8, CHLOROPLASTIC"/>
    <property type="match status" value="1"/>
</dbReference>
<feature type="region of interest" description="Disordered" evidence="4">
    <location>
        <begin position="318"/>
        <end position="361"/>
    </location>
</feature>
<dbReference type="InterPro" id="IPR051201">
    <property type="entry name" value="Chloro_Bact_Ser_Proteases"/>
</dbReference>
<name>M0CTQ1_HALPD</name>
<dbReference type="AlphaFoldDB" id="M0CTQ1"/>
<dbReference type="eggNOG" id="arCOG02833">
    <property type="taxonomic scope" value="Archaea"/>
</dbReference>
<dbReference type="SUPFAM" id="SSF50156">
    <property type="entry name" value="PDZ domain-like"/>
    <property type="match status" value="1"/>
</dbReference>